<dbReference type="SUPFAM" id="SSF101898">
    <property type="entry name" value="NHL repeat"/>
    <property type="match status" value="1"/>
</dbReference>
<accession>A0A540WKZ8</accession>
<name>A0A540WKZ8_9BACT</name>
<sequence>MNRRWFGVLLGGALWAPGVWAHDFRAEKLVNGVKQATIITYPNTLNFTFSATNIHPTLESILLLAADPLLTACTLDPAPPRTVPVGGNVTYQCSFPLPTYEACIALGALDANPSTPNEEASFTNVFSIGWDSGSAQDGVNVLCSQERILTCDDTVYISTASSSSAGLPAGPSRLYIFDPGTATLALQGETSLPYNALAFNHVDGFLYAISSDGVVQPSFIRVDANGSSDVIAPLATGAANTALWGAGAVLEDGSYLGFEITSNHLVRINTTTGATLTDVVVGTPATFRIADFAVNPINGMLYGFNSATQRVTVINPLLGTHTDFLLPTLINGVPSVGNSMVSAVFTAAGQLFFYGSTNANVNLANTFYSVNLVTGALTTVSTGPATQFADGAACAFNLPPPVGSGGSTPMLTRDHGFFGSSEDALSECLAPGPISLGNLGKVTTTETALGILWANPAISQGGAIRSDFESLKVKVARELLTATCNERFFGTQAPALTGLEAWVAPNPLLLEQALEQLEKHNRSGQRRAVPLSKKIWKMDPLLGQERAVEPQY</sequence>
<dbReference type="AlphaFoldDB" id="A0A540WKZ8"/>
<proteinExistence type="predicted"/>
<protein>
    <recommendedName>
        <fullName evidence="1">DUF6923 domain-containing protein</fullName>
    </recommendedName>
</protein>
<reference evidence="2 3" key="1">
    <citation type="submission" date="2019-06" db="EMBL/GenBank/DDBJ databases">
        <authorList>
            <person name="Livingstone P."/>
            <person name="Whitworth D."/>
        </authorList>
    </citation>
    <scope>NUCLEOTIDE SEQUENCE [LARGE SCALE GENOMIC DNA]</scope>
    <source>
        <strain evidence="2 3">AM401</strain>
    </source>
</reference>
<comment type="caution">
    <text evidence="2">The sequence shown here is derived from an EMBL/GenBank/DDBJ whole genome shotgun (WGS) entry which is preliminary data.</text>
</comment>
<keyword evidence="3" id="KW-1185">Reference proteome</keyword>
<evidence type="ECO:0000313" key="2">
    <source>
        <dbReference type="EMBL" id="TQF09695.1"/>
    </source>
</evidence>
<gene>
    <name evidence="2" type="ORF">FJV41_43250</name>
</gene>
<dbReference type="Pfam" id="PF21959">
    <property type="entry name" value="DUF6923"/>
    <property type="match status" value="1"/>
</dbReference>
<dbReference type="OrthoDB" id="5378082at2"/>
<feature type="domain" description="DUF6923" evidence="1">
    <location>
        <begin position="179"/>
        <end position="395"/>
    </location>
</feature>
<dbReference type="EMBL" id="VIFM01000317">
    <property type="protein sequence ID" value="TQF09695.1"/>
    <property type="molecule type" value="Genomic_DNA"/>
</dbReference>
<organism evidence="2 3">
    <name type="scientific">Myxococcus llanfairpwllgwyngyllgogerychwyrndrobwllllantysiliogogogochensis</name>
    <dbReference type="NCBI Taxonomy" id="2590453"/>
    <lineage>
        <taxon>Bacteria</taxon>
        <taxon>Pseudomonadati</taxon>
        <taxon>Myxococcota</taxon>
        <taxon>Myxococcia</taxon>
        <taxon>Myxococcales</taxon>
        <taxon>Cystobacterineae</taxon>
        <taxon>Myxococcaceae</taxon>
        <taxon>Myxococcus</taxon>
    </lineage>
</organism>
<dbReference type="InterPro" id="IPR054215">
    <property type="entry name" value="DUF6923"/>
</dbReference>
<dbReference type="Proteomes" id="UP000315369">
    <property type="component" value="Unassembled WGS sequence"/>
</dbReference>
<evidence type="ECO:0000259" key="1">
    <source>
        <dbReference type="Pfam" id="PF21959"/>
    </source>
</evidence>
<evidence type="ECO:0000313" key="3">
    <source>
        <dbReference type="Proteomes" id="UP000315369"/>
    </source>
</evidence>